<organism evidence="4 5">
    <name type="scientific">Aspergillus avenaceus</name>
    <dbReference type="NCBI Taxonomy" id="36643"/>
    <lineage>
        <taxon>Eukaryota</taxon>
        <taxon>Fungi</taxon>
        <taxon>Dikarya</taxon>
        <taxon>Ascomycota</taxon>
        <taxon>Pezizomycotina</taxon>
        <taxon>Eurotiomycetes</taxon>
        <taxon>Eurotiomycetidae</taxon>
        <taxon>Eurotiales</taxon>
        <taxon>Aspergillaceae</taxon>
        <taxon>Aspergillus</taxon>
        <taxon>Aspergillus subgen. Circumdati</taxon>
    </lineage>
</organism>
<feature type="region of interest" description="Disordered" evidence="1">
    <location>
        <begin position="326"/>
        <end position="352"/>
    </location>
</feature>
<feature type="region of interest" description="Disordered" evidence="1">
    <location>
        <begin position="182"/>
        <end position="207"/>
    </location>
</feature>
<dbReference type="OrthoDB" id="64281at2759"/>
<feature type="compositionally biased region" description="Polar residues" evidence="1">
    <location>
        <begin position="183"/>
        <end position="193"/>
    </location>
</feature>
<evidence type="ECO:0000259" key="3">
    <source>
        <dbReference type="Pfam" id="PF24320"/>
    </source>
</evidence>
<name>A0A5N6TPP6_ASPAV</name>
<protein>
    <recommendedName>
        <fullName evidence="3">DUF7492 domain-containing protein</fullName>
    </recommendedName>
</protein>
<feature type="region of interest" description="Disordered" evidence="1">
    <location>
        <begin position="74"/>
        <end position="102"/>
    </location>
</feature>
<evidence type="ECO:0000313" key="5">
    <source>
        <dbReference type="Proteomes" id="UP000325780"/>
    </source>
</evidence>
<reference evidence="4 5" key="1">
    <citation type="submission" date="2019-04" db="EMBL/GenBank/DDBJ databases">
        <title>Friends and foes A comparative genomics study of 23 Aspergillus species from section Flavi.</title>
        <authorList>
            <consortium name="DOE Joint Genome Institute"/>
            <person name="Kjaerbolling I."/>
            <person name="Vesth T."/>
            <person name="Frisvad J.C."/>
            <person name="Nybo J.L."/>
            <person name="Theobald S."/>
            <person name="Kildgaard S."/>
            <person name="Isbrandt T."/>
            <person name="Kuo A."/>
            <person name="Sato A."/>
            <person name="Lyhne E.K."/>
            <person name="Kogle M.E."/>
            <person name="Wiebenga A."/>
            <person name="Kun R.S."/>
            <person name="Lubbers R.J."/>
            <person name="Makela M.R."/>
            <person name="Barry K."/>
            <person name="Chovatia M."/>
            <person name="Clum A."/>
            <person name="Daum C."/>
            <person name="Haridas S."/>
            <person name="He G."/>
            <person name="LaButti K."/>
            <person name="Lipzen A."/>
            <person name="Mondo S."/>
            <person name="Riley R."/>
            <person name="Salamov A."/>
            <person name="Simmons B.A."/>
            <person name="Magnuson J.K."/>
            <person name="Henrissat B."/>
            <person name="Mortensen U.H."/>
            <person name="Larsen T.O."/>
            <person name="Devries R.P."/>
            <person name="Grigoriev I.V."/>
            <person name="Machida M."/>
            <person name="Baker S.E."/>
            <person name="Andersen M.R."/>
        </authorList>
    </citation>
    <scope>NUCLEOTIDE SEQUENCE [LARGE SCALE GENOMIC DNA]</scope>
    <source>
        <strain evidence="4 5">IBT 18842</strain>
    </source>
</reference>
<evidence type="ECO:0000256" key="2">
    <source>
        <dbReference type="SAM" id="SignalP"/>
    </source>
</evidence>
<keyword evidence="5" id="KW-1185">Reference proteome</keyword>
<evidence type="ECO:0000313" key="4">
    <source>
        <dbReference type="EMBL" id="KAE8148326.1"/>
    </source>
</evidence>
<dbReference type="Pfam" id="PF24320">
    <property type="entry name" value="DUF7492"/>
    <property type="match status" value="1"/>
</dbReference>
<keyword evidence="2" id="KW-0732">Signal</keyword>
<sequence>MNLKYSTERYSLGLLSLLVLASTVGAHSWIEQLMVIAPNGTFTGSPGYPRGNVLRTSTSPPYQDSLVLYLVPQKEGDPNQLDPNANLCKDTQQKQEQTDGSPRLQASAGAFISLRYQENGHVTLPQNQPGKPPNRGTVYVYGTTEPKEGEKLADVHKKWNKDGTGGDKRGILLSQRGFDDGQCYQSNDSPISKTRSKEFPVDATQSTGPNLWCQQDIELPSNAPSGKPYTLYWIWDWPTAPGIDKAIPKGKQEMYTTCMDVDVVANSGAQSHAMVEFAKPEVWNDVAVSRQLTEKFDVEVQSSSIAGASMSPSSSRLIPATTKSFTRATASVQRSKPTPSVSSPVIPAPMSPSAHAASQQAVATVTSFVTLLKTIAPSGCSHGISAS</sequence>
<feature type="domain" description="DUF7492" evidence="3">
    <location>
        <begin position="25"/>
        <end position="287"/>
    </location>
</feature>
<dbReference type="AlphaFoldDB" id="A0A5N6TPP6"/>
<feature type="signal peptide" evidence="2">
    <location>
        <begin position="1"/>
        <end position="26"/>
    </location>
</feature>
<dbReference type="EMBL" id="ML742165">
    <property type="protein sequence ID" value="KAE8148326.1"/>
    <property type="molecule type" value="Genomic_DNA"/>
</dbReference>
<feature type="chain" id="PRO_5025041807" description="DUF7492 domain-containing protein" evidence="2">
    <location>
        <begin position="27"/>
        <end position="387"/>
    </location>
</feature>
<gene>
    <name evidence="4" type="ORF">BDV25DRAFT_158539</name>
</gene>
<evidence type="ECO:0000256" key="1">
    <source>
        <dbReference type="SAM" id="MobiDB-lite"/>
    </source>
</evidence>
<accession>A0A5N6TPP6</accession>
<feature type="compositionally biased region" description="Polar residues" evidence="1">
    <location>
        <begin position="326"/>
        <end position="343"/>
    </location>
</feature>
<dbReference type="Proteomes" id="UP000325780">
    <property type="component" value="Unassembled WGS sequence"/>
</dbReference>
<proteinExistence type="predicted"/>
<dbReference type="InterPro" id="IPR055915">
    <property type="entry name" value="DUF7492"/>
</dbReference>